<feature type="transmembrane region" description="Helical" evidence="1">
    <location>
        <begin position="48"/>
        <end position="69"/>
    </location>
</feature>
<proteinExistence type="predicted"/>
<evidence type="ECO:0000313" key="2">
    <source>
        <dbReference type="EMBL" id="KAA2257086.1"/>
    </source>
</evidence>
<sequence>MYLVLLYGPGIVLGTLLGLRGLVTVAVAPAVTYGVVGAATPLLGKLDIRWNLGTAAVVFAITVVLSWLVGRFVRPLLDRWTGRGEVPDEATDEVPADEAHRTRKILAVLVGLGFAAVIGVVEVLRGMGSEGIDSVHQGWDPAWHANYTQWITDTGDASPLRAGDFQNWSSHAPTYYPSAIHALGSLVQQVTGQNAVRLINMDMLLITAVLVPISVAALTWYVSRRNALATSLAAAFSASFSIFPIDQIWRPALPFAIGLALLGPVLVVLLTGVTRHRGLIPVAALALVGIASVHTSVAFCVAFFCFWWFVVRALKPRRELVGEFLALAALGALAAVALAPQVKGILSQAGRVATFDWSQGVSTIEASRQVFGFGFGDDQLAKFGFHTAQTTQYLLAVVVTLSALVALRHRRTAWLTVTYLFFALLSVHASVPHWKIIGLLSAPWYNDPWRTAAIACVAATPLVGIGLASLGGLLRLPGTARPYVAIGVSLVIFFASGFGYVDQNAKRVERGYRPGVLDAHEVEAMRELPRVTGGKGRVLNDPYDGSVWMYAISKQPSVFTHYDVGVLSDDQWYMVNMLNQWDTNPAVRAAAKRLGVRYLYLATDEIYGSLARPKGYLGIEKVPGVKVVLDTGTAKVYQLPDLG</sequence>
<dbReference type="InterPro" id="IPR046671">
    <property type="entry name" value="DUF6541"/>
</dbReference>
<feature type="transmembrane region" description="Helical" evidence="1">
    <location>
        <begin position="320"/>
        <end position="339"/>
    </location>
</feature>
<keyword evidence="3" id="KW-1185">Reference proteome</keyword>
<organism evidence="2 3">
    <name type="scientific">Solihabitans fulvus</name>
    <dbReference type="NCBI Taxonomy" id="1892852"/>
    <lineage>
        <taxon>Bacteria</taxon>
        <taxon>Bacillati</taxon>
        <taxon>Actinomycetota</taxon>
        <taxon>Actinomycetes</taxon>
        <taxon>Pseudonocardiales</taxon>
        <taxon>Pseudonocardiaceae</taxon>
        <taxon>Solihabitans</taxon>
    </lineage>
</organism>
<accession>A0A5B2X1K1</accession>
<comment type="caution">
    <text evidence="2">The sequence shown here is derived from an EMBL/GenBank/DDBJ whole genome shotgun (WGS) entry which is preliminary data.</text>
</comment>
<protein>
    <submittedName>
        <fullName evidence="2">Uncharacterized protein</fullName>
    </submittedName>
</protein>
<dbReference type="AlphaFoldDB" id="A0A5B2X1K1"/>
<reference evidence="2 3" key="1">
    <citation type="submission" date="2019-09" db="EMBL/GenBank/DDBJ databases">
        <title>Goodfellowia gen. nov., a new genus of the Pseudonocardineae related to Actinoalloteichus, containing Goodfellowia coeruleoviolacea gen. nov., comb. nov. gen. nov., comb. nov.</title>
        <authorList>
            <person name="Labeda D."/>
        </authorList>
    </citation>
    <scope>NUCLEOTIDE SEQUENCE [LARGE SCALE GENOMIC DNA]</scope>
    <source>
        <strain evidence="2 3">AN110305</strain>
    </source>
</reference>
<name>A0A5B2X1K1_9PSEU</name>
<feature type="transmembrane region" description="Helical" evidence="1">
    <location>
        <begin position="228"/>
        <end position="245"/>
    </location>
</feature>
<feature type="transmembrane region" description="Helical" evidence="1">
    <location>
        <begin position="12"/>
        <end position="36"/>
    </location>
</feature>
<feature type="transmembrane region" description="Helical" evidence="1">
    <location>
        <begin position="252"/>
        <end position="273"/>
    </location>
</feature>
<reference evidence="2 3" key="2">
    <citation type="submission" date="2019-09" db="EMBL/GenBank/DDBJ databases">
        <authorList>
            <person name="Jin C."/>
        </authorList>
    </citation>
    <scope>NUCLEOTIDE SEQUENCE [LARGE SCALE GENOMIC DNA]</scope>
    <source>
        <strain evidence="2 3">AN110305</strain>
    </source>
</reference>
<feature type="transmembrane region" description="Helical" evidence="1">
    <location>
        <begin position="105"/>
        <end position="124"/>
    </location>
</feature>
<feature type="transmembrane region" description="Helical" evidence="1">
    <location>
        <begin position="414"/>
        <end position="431"/>
    </location>
</feature>
<feature type="transmembrane region" description="Helical" evidence="1">
    <location>
        <begin position="390"/>
        <end position="407"/>
    </location>
</feature>
<gene>
    <name evidence="2" type="ORF">F0L68_25415</name>
</gene>
<dbReference type="Pfam" id="PF20176">
    <property type="entry name" value="DUF6541"/>
    <property type="match status" value="1"/>
</dbReference>
<keyword evidence="1" id="KW-0472">Membrane</keyword>
<feature type="transmembrane region" description="Helical" evidence="1">
    <location>
        <begin position="451"/>
        <end position="476"/>
    </location>
</feature>
<feature type="transmembrane region" description="Helical" evidence="1">
    <location>
        <begin position="203"/>
        <end position="222"/>
    </location>
</feature>
<feature type="transmembrane region" description="Helical" evidence="1">
    <location>
        <begin position="483"/>
        <end position="501"/>
    </location>
</feature>
<evidence type="ECO:0000256" key="1">
    <source>
        <dbReference type="SAM" id="Phobius"/>
    </source>
</evidence>
<keyword evidence="1" id="KW-1133">Transmembrane helix</keyword>
<evidence type="ECO:0000313" key="3">
    <source>
        <dbReference type="Proteomes" id="UP000323454"/>
    </source>
</evidence>
<feature type="transmembrane region" description="Helical" evidence="1">
    <location>
        <begin position="279"/>
        <end position="308"/>
    </location>
</feature>
<dbReference type="OrthoDB" id="3251757at2"/>
<dbReference type="Proteomes" id="UP000323454">
    <property type="component" value="Unassembled WGS sequence"/>
</dbReference>
<dbReference type="RefSeq" id="WP_149852319.1">
    <property type="nucleotide sequence ID" value="NZ_VUOB01000047.1"/>
</dbReference>
<dbReference type="EMBL" id="VUOB01000047">
    <property type="protein sequence ID" value="KAA2257086.1"/>
    <property type="molecule type" value="Genomic_DNA"/>
</dbReference>
<keyword evidence="1" id="KW-0812">Transmembrane</keyword>